<dbReference type="InterPro" id="IPR017850">
    <property type="entry name" value="Alkaline_phosphatase_core_sf"/>
</dbReference>
<dbReference type="EMBL" id="JABANE010000069">
    <property type="protein sequence ID" value="NME70624.1"/>
    <property type="molecule type" value="Genomic_DNA"/>
</dbReference>
<dbReference type="Gene3D" id="3.40.720.10">
    <property type="entry name" value="Alkaline Phosphatase, subunit A"/>
    <property type="match status" value="1"/>
</dbReference>
<feature type="signal peptide" evidence="4">
    <location>
        <begin position="1"/>
        <end position="20"/>
    </location>
</feature>
<gene>
    <name evidence="6" type="ORF">HHU12_21790</name>
</gene>
<dbReference type="RefSeq" id="WP_169658856.1">
    <property type="nucleotide sequence ID" value="NZ_JABANE010000069.1"/>
</dbReference>
<name>A0A7X9RXS5_9BACT</name>
<proteinExistence type="inferred from homology"/>
<evidence type="ECO:0000256" key="2">
    <source>
        <dbReference type="ARBA" id="ARBA00022723"/>
    </source>
</evidence>
<comment type="similarity">
    <text evidence="1">Belongs to the sulfatase family.</text>
</comment>
<dbReference type="InterPro" id="IPR000917">
    <property type="entry name" value="Sulfatase_N"/>
</dbReference>
<evidence type="ECO:0000259" key="5">
    <source>
        <dbReference type="Pfam" id="PF00884"/>
    </source>
</evidence>
<reference evidence="6 7" key="1">
    <citation type="submission" date="2020-04" db="EMBL/GenBank/DDBJ databases">
        <title>Flammeovirga sp. SR4, a novel species isolated from seawater.</title>
        <authorList>
            <person name="Wang X."/>
        </authorList>
    </citation>
    <scope>NUCLEOTIDE SEQUENCE [LARGE SCALE GENOMIC DNA]</scope>
    <source>
        <strain evidence="6 7">ATCC 23126</strain>
    </source>
</reference>
<sequence length="531" mass="60986">MKNTVTALLLLFVVTSISFGNEPPKKNKKTNLVFIITDQQQYKALGLAGNKVLKTPNLDRLGEDGAYFVNAYSACAVCGPARSSILTGRTVENTGVNNNDKTYYYTKEKVMQSPTFDELLKEEGYTCEYYGKWHAMANKAKVYSNPEQYAKNGKYAFDHGGQSFFYQDWLNANLKKRALENGEHIDRFTKRPYTPDPIDTFFGQEYKDVKDIKKSQPNFHGRLNIPKEYTMTAFQAQQTIDAIERLKKKPFSITCSFHYPHAPMIVPEPFYSMYKPEDMTPPESINDKMKNSPYANANGRKKLTEYSDPEKIKYMISNYYGLITEVDYWIGQIIDKIDELGLTENTLIVFTSDHGEMLGAHGLREKNVFYEESAHIPLLMKLPNQIKPNSTVDGYVSHIDIFSTVLDYMNIDGPSSDGKSLRDMIEGKEKEYGDYVVTEWNYRGDVSPNYMIVKDGWKLMVPYSVESKVLNVLYNLNEDPHEMNNLLGKNPDQAQYTEKAEELRSALLEWLKKNDSKFYDGVKNRVLVRNI</sequence>
<comment type="caution">
    <text evidence="6">The sequence shown here is derived from an EMBL/GenBank/DDBJ whole genome shotgun (WGS) entry which is preliminary data.</text>
</comment>
<accession>A0A7X9RXS5</accession>
<dbReference type="GO" id="GO:0016740">
    <property type="term" value="F:transferase activity"/>
    <property type="evidence" value="ECO:0007669"/>
    <property type="project" value="UniProtKB-KW"/>
</dbReference>
<evidence type="ECO:0000256" key="3">
    <source>
        <dbReference type="ARBA" id="ARBA00022801"/>
    </source>
</evidence>
<dbReference type="Proteomes" id="UP000576082">
    <property type="component" value="Unassembled WGS sequence"/>
</dbReference>
<keyword evidence="4" id="KW-0732">Signal</keyword>
<dbReference type="GO" id="GO:0005737">
    <property type="term" value="C:cytoplasm"/>
    <property type="evidence" value="ECO:0007669"/>
    <property type="project" value="TreeGrafter"/>
</dbReference>
<evidence type="ECO:0000313" key="7">
    <source>
        <dbReference type="Proteomes" id="UP000576082"/>
    </source>
</evidence>
<keyword evidence="6" id="KW-0808">Transferase</keyword>
<dbReference type="Pfam" id="PF00884">
    <property type="entry name" value="Sulfatase"/>
    <property type="match status" value="1"/>
</dbReference>
<dbReference type="GO" id="GO:0046872">
    <property type="term" value="F:metal ion binding"/>
    <property type="evidence" value="ECO:0007669"/>
    <property type="project" value="UniProtKB-KW"/>
</dbReference>
<keyword evidence="3 6" id="KW-0378">Hydrolase</keyword>
<keyword evidence="7" id="KW-1185">Reference proteome</keyword>
<organism evidence="6 7">
    <name type="scientific">Flammeovirga aprica JL-4</name>
    <dbReference type="NCBI Taxonomy" id="694437"/>
    <lineage>
        <taxon>Bacteria</taxon>
        <taxon>Pseudomonadati</taxon>
        <taxon>Bacteroidota</taxon>
        <taxon>Cytophagia</taxon>
        <taxon>Cytophagales</taxon>
        <taxon>Flammeovirgaceae</taxon>
        <taxon>Flammeovirga</taxon>
    </lineage>
</organism>
<evidence type="ECO:0000256" key="4">
    <source>
        <dbReference type="SAM" id="SignalP"/>
    </source>
</evidence>
<dbReference type="PROSITE" id="PS00523">
    <property type="entry name" value="SULFATASE_1"/>
    <property type="match status" value="1"/>
</dbReference>
<dbReference type="InterPro" id="IPR024607">
    <property type="entry name" value="Sulfatase_CS"/>
</dbReference>
<dbReference type="SUPFAM" id="SSF53649">
    <property type="entry name" value="Alkaline phosphatase-like"/>
    <property type="match status" value="1"/>
</dbReference>
<feature type="chain" id="PRO_5030563111" evidence="4">
    <location>
        <begin position="21"/>
        <end position="531"/>
    </location>
</feature>
<dbReference type="PANTHER" id="PTHR45953">
    <property type="entry name" value="IDURONATE 2-SULFATASE"/>
    <property type="match status" value="1"/>
</dbReference>
<evidence type="ECO:0000256" key="1">
    <source>
        <dbReference type="ARBA" id="ARBA00008779"/>
    </source>
</evidence>
<protein>
    <submittedName>
        <fullName evidence="6">Sulfatase-like hydrolase/transferase</fullName>
    </submittedName>
</protein>
<keyword evidence="2" id="KW-0479">Metal-binding</keyword>
<evidence type="ECO:0000313" key="6">
    <source>
        <dbReference type="EMBL" id="NME70624.1"/>
    </source>
</evidence>
<dbReference type="GO" id="GO:0008484">
    <property type="term" value="F:sulfuric ester hydrolase activity"/>
    <property type="evidence" value="ECO:0007669"/>
    <property type="project" value="TreeGrafter"/>
</dbReference>
<dbReference type="AlphaFoldDB" id="A0A7X9RXS5"/>
<dbReference type="PANTHER" id="PTHR45953:SF1">
    <property type="entry name" value="IDURONATE 2-SULFATASE"/>
    <property type="match status" value="1"/>
</dbReference>
<feature type="domain" description="Sulfatase N-terminal" evidence="5">
    <location>
        <begin position="31"/>
        <end position="411"/>
    </location>
</feature>